<gene>
    <name evidence="4" type="ORF">LZZ85_16240</name>
</gene>
<dbReference type="InterPro" id="IPR003594">
    <property type="entry name" value="HATPase_dom"/>
</dbReference>
<dbReference type="Pfam" id="PF06580">
    <property type="entry name" value="His_kinase"/>
    <property type="match status" value="1"/>
</dbReference>
<sequence length="368" mass="42771">MPSFADSLTTTKNMQLRKYWTKKAIWGISRGELGTWFLYNFFWGSLFFLVLIIAYEIPDLKKQTVVVGFDIAIKMLLTIPSWFLVFRVWKNKPLSFLISFHLIYMILFGLAWVYSFGYGIRAIEFKRPPFVFHEMMVDFYISVVFYSLQFAIFHAYHYLQRTKRQLKREQELKDLAYQSEIKALKAQIEPHFLFNTLNSISASVPPSLEKTRVLIAQLADTFRYALKVSERQMVTLEEELEFVKTWLALEHHRFGERLTVEYDIEPSVLCVQVPPMILQPLIENALNHGISPLVKGGTVSVTCRQTEAFVHITISDSGVGYDGNIDDLLQKGIGLKSTAERIDRLFNEKLEIKRNVQGLRVMFRIPVS</sequence>
<keyword evidence="4" id="KW-0418">Kinase</keyword>
<reference evidence="4" key="1">
    <citation type="submission" date="2022-01" db="EMBL/GenBank/DDBJ databases">
        <authorList>
            <person name="Jo J.-H."/>
            <person name="Im W.-T."/>
        </authorList>
    </citation>
    <scope>NUCLEOTIDE SEQUENCE</scope>
    <source>
        <strain evidence="4">NA20</strain>
    </source>
</reference>
<comment type="caution">
    <text evidence="4">The sequence shown here is derived from an EMBL/GenBank/DDBJ whole genome shotgun (WGS) entry which is preliminary data.</text>
</comment>
<dbReference type="Proteomes" id="UP001165367">
    <property type="component" value="Unassembled WGS sequence"/>
</dbReference>
<evidence type="ECO:0000313" key="4">
    <source>
        <dbReference type="EMBL" id="MCG2615846.1"/>
    </source>
</evidence>
<dbReference type="Pfam" id="PF02518">
    <property type="entry name" value="HATPase_c"/>
    <property type="match status" value="1"/>
</dbReference>
<accession>A0ABS9KU35</accession>
<feature type="transmembrane region" description="Helical" evidence="1">
    <location>
        <begin position="36"/>
        <end position="55"/>
    </location>
</feature>
<evidence type="ECO:0000259" key="3">
    <source>
        <dbReference type="Pfam" id="PF06580"/>
    </source>
</evidence>
<proteinExistence type="predicted"/>
<feature type="domain" description="Signal transduction histidine kinase internal region" evidence="3">
    <location>
        <begin position="180"/>
        <end position="258"/>
    </location>
</feature>
<keyword evidence="1" id="KW-0472">Membrane</keyword>
<dbReference type="RefSeq" id="WP_237874138.1">
    <property type="nucleotide sequence ID" value="NZ_JAKLTR010000010.1"/>
</dbReference>
<keyword evidence="1" id="KW-0812">Transmembrane</keyword>
<dbReference type="Gene3D" id="3.30.565.10">
    <property type="entry name" value="Histidine kinase-like ATPase, C-terminal domain"/>
    <property type="match status" value="1"/>
</dbReference>
<protein>
    <submittedName>
        <fullName evidence="4">Histidine kinase</fullName>
    </submittedName>
</protein>
<evidence type="ECO:0000259" key="2">
    <source>
        <dbReference type="Pfam" id="PF02518"/>
    </source>
</evidence>
<evidence type="ECO:0000313" key="5">
    <source>
        <dbReference type="Proteomes" id="UP001165367"/>
    </source>
</evidence>
<dbReference type="InterPro" id="IPR010559">
    <property type="entry name" value="Sig_transdc_His_kin_internal"/>
</dbReference>
<dbReference type="PANTHER" id="PTHR34220:SF7">
    <property type="entry name" value="SENSOR HISTIDINE KINASE YPDA"/>
    <property type="match status" value="1"/>
</dbReference>
<dbReference type="SUPFAM" id="SSF55874">
    <property type="entry name" value="ATPase domain of HSP90 chaperone/DNA topoisomerase II/histidine kinase"/>
    <property type="match status" value="1"/>
</dbReference>
<feature type="domain" description="Histidine kinase/HSP90-like ATPase" evidence="2">
    <location>
        <begin position="277"/>
        <end position="367"/>
    </location>
</feature>
<dbReference type="GO" id="GO:0016301">
    <property type="term" value="F:kinase activity"/>
    <property type="evidence" value="ECO:0007669"/>
    <property type="project" value="UniProtKB-KW"/>
</dbReference>
<organism evidence="4 5">
    <name type="scientific">Terrimonas ginsenosidimutans</name>
    <dbReference type="NCBI Taxonomy" id="2908004"/>
    <lineage>
        <taxon>Bacteria</taxon>
        <taxon>Pseudomonadati</taxon>
        <taxon>Bacteroidota</taxon>
        <taxon>Chitinophagia</taxon>
        <taxon>Chitinophagales</taxon>
        <taxon>Chitinophagaceae</taxon>
        <taxon>Terrimonas</taxon>
    </lineage>
</organism>
<dbReference type="InterPro" id="IPR050640">
    <property type="entry name" value="Bact_2-comp_sensor_kinase"/>
</dbReference>
<keyword evidence="5" id="KW-1185">Reference proteome</keyword>
<evidence type="ECO:0000256" key="1">
    <source>
        <dbReference type="SAM" id="Phobius"/>
    </source>
</evidence>
<keyword evidence="1" id="KW-1133">Transmembrane helix</keyword>
<dbReference type="EMBL" id="JAKLTR010000010">
    <property type="protein sequence ID" value="MCG2615846.1"/>
    <property type="molecule type" value="Genomic_DNA"/>
</dbReference>
<name>A0ABS9KU35_9BACT</name>
<feature type="transmembrane region" description="Helical" evidence="1">
    <location>
        <begin position="67"/>
        <end position="89"/>
    </location>
</feature>
<feature type="transmembrane region" description="Helical" evidence="1">
    <location>
        <begin position="96"/>
        <end position="119"/>
    </location>
</feature>
<keyword evidence="4" id="KW-0808">Transferase</keyword>
<dbReference type="InterPro" id="IPR036890">
    <property type="entry name" value="HATPase_C_sf"/>
</dbReference>
<dbReference type="PANTHER" id="PTHR34220">
    <property type="entry name" value="SENSOR HISTIDINE KINASE YPDA"/>
    <property type="match status" value="1"/>
</dbReference>
<feature type="transmembrane region" description="Helical" evidence="1">
    <location>
        <begin position="139"/>
        <end position="159"/>
    </location>
</feature>